<evidence type="ECO:0000313" key="3">
    <source>
        <dbReference type="Proteomes" id="UP000238375"/>
    </source>
</evidence>
<dbReference type="EMBL" id="PVTE01000004">
    <property type="protein sequence ID" value="PRY42952.1"/>
    <property type="molecule type" value="Genomic_DNA"/>
</dbReference>
<sequence length="289" mass="32574">MFLSALYIYPIKSLGGIAVDEAVVEPKGLRYDRRFMLVEPNGKFITQRSHPIMALIDVRIDGETLLVWHRHYPDDILTLPLEGPMPDTGETMSVSIWDSKDVPAQTVSAEADAWFSRMLTMPCRLVYMPDSTHRPVDEQYARQDDPVSFADGYPYLLIGQSSLDYLNQRVIAETEPDPMDMARFRPNLVVSGSTPYDEDSWAEFQIGELTFYGVKPCARCVLTTIDPATAQKGREPLRTLATYRQYTHKILFGQNVLPDPSASGVLRVGQPINVVVRQEPWLAPPVDLV</sequence>
<dbReference type="PANTHER" id="PTHR14237:SF19">
    <property type="entry name" value="MITOCHONDRIAL AMIDOXIME REDUCING COMPONENT 1"/>
    <property type="match status" value="1"/>
</dbReference>
<dbReference type="Proteomes" id="UP000238375">
    <property type="component" value="Unassembled WGS sequence"/>
</dbReference>
<accession>A0A2T0TBA9</accession>
<organism evidence="2 3">
    <name type="scientific">Spirosoma oryzae</name>
    <dbReference type="NCBI Taxonomy" id="1469603"/>
    <lineage>
        <taxon>Bacteria</taxon>
        <taxon>Pseudomonadati</taxon>
        <taxon>Bacteroidota</taxon>
        <taxon>Cytophagia</taxon>
        <taxon>Cytophagales</taxon>
        <taxon>Cytophagaceae</taxon>
        <taxon>Spirosoma</taxon>
    </lineage>
</organism>
<dbReference type="InterPro" id="IPR005302">
    <property type="entry name" value="MoCF_Sase_C"/>
</dbReference>
<dbReference type="Pfam" id="PF03473">
    <property type="entry name" value="MOSC"/>
    <property type="match status" value="1"/>
</dbReference>
<feature type="domain" description="MOSC" evidence="1">
    <location>
        <begin position="128"/>
        <end position="275"/>
    </location>
</feature>
<name>A0A2T0TBA9_9BACT</name>
<dbReference type="RefSeq" id="WP_106136824.1">
    <property type="nucleotide sequence ID" value="NZ_PVTE01000004.1"/>
</dbReference>
<gene>
    <name evidence="2" type="ORF">CLV58_10482</name>
</gene>
<evidence type="ECO:0000259" key="1">
    <source>
        <dbReference type="PROSITE" id="PS51340"/>
    </source>
</evidence>
<dbReference type="GO" id="GO:0030151">
    <property type="term" value="F:molybdenum ion binding"/>
    <property type="evidence" value="ECO:0007669"/>
    <property type="project" value="InterPro"/>
</dbReference>
<protein>
    <recommendedName>
        <fullName evidence="1">MOSC domain-containing protein</fullName>
    </recommendedName>
</protein>
<reference evidence="2 3" key="1">
    <citation type="submission" date="2018-03" db="EMBL/GenBank/DDBJ databases">
        <title>Genomic Encyclopedia of Archaeal and Bacterial Type Strains, Phase II (KMG-II): from individual species to whole genera.</title>
        <authorList>
            <person name="Goeker M."/>
        </authorList>
    </citation>
    <scope>NUCLEOTIDE SEQUENCE [LARGE SCALE GENOMIC DNA]</scope>
    <source>
        <strain evidence="2 3">DSM 28354</strain>
    </source>
</reference>
<dbReference type="InterPro" id="IPR005303">
    <property type="entry name" value="MOCOS_middle"/>
</dbReference>
<proteinExistence type="predicted"/>
<dbReference type="GO" id="GO:0003824">
    <property type="term" value="F:catalytic activity"/>
    <property type="evidence" value="ECO:0007669"/>
    <property type="project" value="InterPro"/>
</dbReference>
<dbReference type="Pfam" id="PF03476">
    <property type="entry name" value="MOSC_N"/>
    <property type="match status" value="1"/>
</dbReference>
<dbReference type="OrthoDB" id="581532at2"/>
<dbReference type="PROSITE" id="PS51340">
    <property type="entry name" value="MOSC"/>
    <property type="match status" value="1"/>
</dbReference>
<keyword evidence="3" id="KW-1185">Reference proteome</keyword>
<dbReference type="SUPFAM" id="SSF141673">
    <property type="entry name" value="MOSC N-terminal domain-like"/>
    <property type="match status" value="1"/>
</dbReference>
<comment type="caution">
    <text evidence="2">The sequence shown here is derived from an EMBL/GenBank/DDBJ whole genome shotgun (WGS) entry which is preliminary data.</text>
</comment>
<evidence type="ECO:0000313" key="2">
    <source>
        <dbReference type="EMBL" id="PRY42952.1"/>
    </source>
</evidence>
<dbReference type="SUPFAM" id="SSF50800">
    <property type="entry name" value="PK beta-barrel domain-like"/>
    <property type="match status" value="1"/>
</dbReference>
<dbReference type="PANTHER" id="PTHR14237">
    <property type="entry name" value="MOLYBDOPTERIN COFACTOR SULFURASE MOSC"/>
    <property type="match status" value="1"/>
</dbReference>
<dbReference type="GO" id="GO:0030170">
    <property type="term" value="F:pyridoxal phosphate binding"/>
    <property type="evidence" value="ECO:0007669"/>
    <property type="project" value="InterPro"/>
</dbReference>
<dbReference type="InterPro" id="IPR011037">
    <property type="entry name" value="Pyrv_Knase-like_insert_dom_sf"/>
</dbReference>
<dbReference type="AlphaFoldDB" id="A0A2T0TBA9"/>